<dbReference type="AlphaFoldDB" id="A0A2C9KRF3"/>
<feature type="chain" id="PRO_5012271210" description="Chitin-binding type-2 domain-containing protein" evidence="1">
    <location>
        <begin position="17"/>
        <end position="232"/>
    </location>
</feature>
<dbReference type="KEGG" id="bgt:106065053"/>
<feature type="domain" description="Chitin-binding type-2" evidence="2">
    <location>
        <begin position="24"/>
        <end position="89"/>
    </location>
</feature>
<dbReference type="OrthoDB" id="6131869at2759"/>
<evidence type="ECO:0000259" key="2">
    <source>
        <dbReference type="PROSITE" id="PS50940"/>
    </source>
</evidence>
<dbReference type="GO" id="GO:0008061">
    <property type="term" value="F:chitin binding"/>
    <property type="evidence" value="ECO:0007669"/>
    <property type="project" value="InterPro"/>
</dbReference>
<dbReference type="InterPro" id="IPR002557">
    <property type="entry name" value="Chitin-bd_dom"/>
</dbReference>
<dbReference type="Gene3D" id="2.170.140.10">
    <property type="entry name" value="Chitin binding domain"/>
    <property type="match status" value="1"/>
</dbReference>
<dbReference type="STRING" id="6526.A0A2C9KRF3"/>
<dbReference type="VEuPathDB" id="VectorBase:BGLB022696"/>
<sequence>MLHVFLLFSMLGSVFSSVAKDYGLTVCANAGSNLIGHPEACQRYYNCSDSAPRSERSFLGPYEVECSYPQLFDTVELKCKSFKEAKCGSNRIAAKNPCDYVQNLCGSAHCQECSSRLPSCEGLRNGMNVHPFREWTPYYIQCDTERLNGTYVCGPHDPTGTTGFFSPLMFKCVSLWEVPVSTGYGLAPSCTGKLNGYYVTKERPDVYYTCPSAKVYYCRSPFVFNKSLNRCA</sequence>
<dbReference type="Pfam" id="PF01607">
    <property type="entry name" value="CBM_14"/>
    <property type="match status" value="1"/>
</dbReference>
<evidence type="ECO:0000313" key="4">
    <source>
        <dbReference type="Proteomes" id="UP000076420"/>
    </source>
</evidence>
<dbReference type="SMART" id="SM00494">
    <property type="entry name" value="ChtBD2"/>
    <property type="match status" value="1"/>
</dbReference>
<dbReference type="RefSeq" id="XP_013079265.2">
    <property type="nucleotide sequence ID" value="XM_013223811.2"/>
</dbReference>
<dbReference type="Proteomes" id="UP000076420">
    <property type="component" value="Unassembled WGS sequence"/>
</dbReference>
<organism evidence="3 4">
    <name type="scientific">Biomphalaria glabrata</name>
    <name type="common">Bloodfluke planorb</name>
    <name type="synonym">Freshwater snail</name>
    <dbReference type="NCBI Taxonomy" id="6526"/>
    <lineage>
        <taxon>Eukaryota</taxon>
        <taxon>Metazoa</taxon>
        <taxon>Spiralia</taxon>
        <taxon>Lophotrochozoa</taxon>
        <taxon>Mollusca</taxon>
        <taxon>Gastropoda</taxon>
        <taxon>Heterobranchia</taxon>
        <taxon>Euthyneura</taxon>
        <taxon>Panpulmonata</taxon>
        <taxon>Hygrophila</taxon>
        <taxon>Lymnaeoidea</taxon>
        <taxon>Planorbidae</taxon>
        <taxon>Biomphalaria</taxon>
    </lineage>
</organism>
<accession>A0A2C9KRF3</accession>
<evidence type="ECO:0000256" key="1">
    <source>
        <dbReference type="SAM" id="SignalP"/>
    </source>
</evidence>
<name>A0A2C9KRF3_BIOGL</name>
<reference evidence="3" key="1">
    <citation type="submission" date="2020-05" db="UniProtKB">
        <authorList>
            <consortium name="EnsemblMetazoa"/>
        </authorList>
    </citation>
    <scope>IDENTIFICATION</scope>
    <source>
        <strain evidence="3">BB02</strain>
    </source>
</reference>
<dbReference type="SUPFAM" id="SSF57625">
    <property type="entry name" value="Invertebrate chitin-binding proteins"/>
    <property type="match status" value="1"/>
</dbReference>
<feature type="signal peptide" evidence="1">
    <location>
        <begin position="1"/>
        <end position="16"/>
    </location>
</feature>
<gene>
    <name evidence="3" type="primary">106065053</name>
</gene>
<dbReference type="InterPro" id="IPR036508">
    <property type="entry name" value="Chitin-bd_dom_sf"/>
</dbReference>
<evidence type="ECO:0000313" key="3">
    <source>
        <dbReference type="EnsemblMetazoa" id="BGLB022696-PA"/>
    </source>
</evidence>
<keyword evidence="1" id="KW-0732">Signal</keyword>
<dbReference type="PROSITE" id="PS50940">
    <property type="entry name" value="CHIT_BIND_II"/>
    <property type="match status" value="1"/>
</dbReference>
<protein>
    <recommendedName>
        <fullName evidence="2">Chitin-binding type-2 domain-containing protein</fullName>
    </recommendedName>
</protein>
<dbReference type="EnsemblMetazoa" id="BGLB022696-RA">
    <property type="protein sequence ID" value="BGLB022696-PA"/>
    <property type="gene ID" value="BGLB022696"/>
</dbReference>
<dbReference type="GO" id="GO:0005576">
    <property type="term" value="C:extracellular region"/>
    <property type="evidence" value="ECO:0007669"/>
    <property type="project" value="InterPro"/>
</dbReference>
<dbReference type="VEuPathDB" id="VectorBase:BGLAX_037397"/>
<proteinExistence type="predicted"/>